<evidence type="ECO:0000313" key="2">
    <source>
        <dbReference type="EMBL" id="ASJ72792.1"/>
    </source>
</evidence>
<keyword evidence="1" id="KW-0472">Membrane</keyword>
<gene>
    <name evidence="2" type="ORF">IMCC3135_13535</name>
</gene>
<dbReference type="EMBL" id="CP018632">
    <property type="protein sequence ID" value="ASJ72792.1"/>
    <property type="molecule type" value="Genomic_DNA"/>
</dbReference>
<name>A0A2Z2NMV9_9GAMM</name>
<evidence type="ECO:0000313" key="3">
    <source>
        <dbReference type="Proteomes" id="UP000250079"/>
    </source>
</evidence>
<dbReference type="KEGG" id="gai:IMCC3135_13535"/>
<accession>A0A2Z2NMV9</accession>
<reference evidence="2 3" key="1">
    <citation type="submission" date="2016-12" db="EMBL/GenBank/DDBJ databases">
        <authorList>
            <person name="Song W.-J."/>
            <person name="Kurnit D.M."/>
        </authorList>
    </citation>
    <scope>NUCLEOTIDE SEQUENCE [LARGE SCALE GENOMIC DNA]</scope>
    <source>
        <strain evidence="2 3">IMCC3135</strain>
    </source>
</reference>
<protein>
    <submittedName>
        <fullName evidence="2">Uncharacterized protein</fullName>
    </submittedName>
</protein>
<sequence>MLCNRTSDCLYPALIWMQRGKVAVFVSIVACAAVMRIVRQGVYREVREARNDADDPLATGVATGGGVSFKATRLPEDTDAAIVQALEDKLWQAERPLLGRMGAC</sequence>
<keyword evidence="3" id="KW-1185">Reference proteome</keyword>
<dbReference type="Proteomes" id="UP000250079">
    <property type="component" value="Chromosome"/>
</dbReference>
<keyword evidence="1" id="KW-1133">Transmembrane helix</keyword>
<feature type="transmembrane region" description="Helical" evidence="1">
    <location>
        <begin position="20"/>
        <end position="38"/>
    </location>
</feature>
<evidence type="ECO:0000256" key="1">
    <source>
        <dbReference type="SAM" id="Phobius"/>
    </source>
</evidence>
<organism evidence="2 3">
    <name type="scientific">Granulosicoccus antarcticus IMCC3135</name>
    <dbReference type="NCBI Taxonomy" id="1192854"/>
    <lineage>
        <taxon>Bacteria</taxon>
        <taxon>Pseudomonadati</taxon>
        <taxon>Pseudomonadota</taxon>
        <taxon>Gammaproteobacteria</taxon>
        <taxon>Chromatiales</taxon>
        <taxon>Granulosicoccaceae</taxon>
        <taxon>Granulosicoccus</taxon>
    </lineage>
</organism>
<keyword evidence="1" id="KW-0812">Transmembrane</keyword>
<proteinExistence type="predicted"/>
<dbReference type="AlphaFoldDB" id="A0A2Z2NMV9"/>